<gene>
    <name evidence="1" type="ORF">ASU35_09030</name>
</gene>
<protein>
    <submittedName>
        <fullName evidence="1">Uncharacterized protein</fullName>
    </submittedName>
</protein>
<organism evidence="1 2">
    <name type="scientific">Acetivibrio ethanolgignens</name>
    <dbReference type="NCBI Taxonomy" id="290052"/>
    <lineage>
        <taxon>Bacteria</taxon>
        <taxon>Bacillati</taxon>
        <taxon>Bacillota</taxon>
        <taxon>Clostridia</taxon>
        <taxon>Eubacteriales</taxon>
        <taxon>Oscillospiraceae</taxon>
        <taxon>Acetivibrio</taxon>
    </lineage>
</organism>
<proteinExistence type="predicted"/>
<reference evidence="1 2" key="1">
    <citation type="submission" date="2015-11" db="EMBL/GenBank/DDBJ databases">
        <title>Butyribacter intestini gen. nov., sp. nov., a butyric acid-producing bacterium of the family Lachnospiraceae isolated from the human faeces.</title>
        <authorList>
            <person name="Zou Y."/>
            <person name="Xue W."/>
            <person name="Luo G."/>
            <person name="Lv M."/>
        </authorList>
    </citation>
    <scope>NUCLEOTIDE SEQUENCE [LARGE SCALE GENOMIC DNA]</scope>
    <source>
        <strain evidence="1 2">ACET-33324</strain>
    </source>
</reference>
<evidence type="ECO:0000313" key="1">
    <source>
        <dbReference type="EMBL" id="KSV59375.1"/>
    </source>
</evidence>
<keyword evidence="2" id="KW-1185">Reference proteome</keyword>
<dbReference type="Proteomes" id="UP000054874">
    <property type="component" value="Unassembled WGS sequence"/>
</dbReference>
<dbReference type="RefSeq" id="WP_058352362.1">
    <property type="nucleotide sequence ID" value="NZ_CABMMD010000146.1"/>
</dbReference>
<dbReference type="OrthoDB" id="2085830at2"/>
<dbReference type="AlphaFoldDB" id="A0A0V8QFN0"/>
<evidence type="ECO:0000313" key="2">
    <source>
        <dbReference type="Proteomes" id="UP000054874"/>
    </source>
</evidence>
<dbReference type="EMBL" id="LNAM01000146">
    <property type="protein sequence ID" value="KSV59375.1"/>
    <property type="molecule type" value="Genomic_DNA"/>
</dbReference>
<comment type="caution">
    <text evidence="1">The sequence shown here is derived from an EMBL/GenBank/DDBJ whole genome shotgun (WGS) entry which is preliminary data.</text>
</comment>
<sequence length="474" mass="56366">MIKEKTFDKYRREIILEHIDEIKCYYETKKAKCYSGKRDEYEFSYSLVWREKVLSIQAIFDMTLDDAKITIRVAGIEKEDSIYEIDDIFDNCFSEIFSILLKGKNKYVVRTYGRYYAEYPFEWNDYFNWKNAVRLFAYEIKGRDEVFNVETITACPKEQLMYCDIEVYSFNLSAARTIAYNLFLEFCVELSVLLDIGIEPYNTRENIVLADIPNDVGNGSYTLYGTVVSSGFDDTELNLFVFDNMNGLVAVDDENRMILNDYNFLGAENGFITSSSYNKELDDIFRKREIDKSKRVSIKNERINKKISYYNMNHELVSEHFSFFRKIKKFEEQHKEKFLYFLNACKLHNHAHCYCALSPTAMISYFISAIETLSKTEKTESYMKECSSDMDKFINFCKKYSGKKEFDVNFFKYIYGKIRSGHFHAGETHFFEYDCNLDLAFCGDFFEKEKIYIRTREELRYIFIEWIEKNILQV</sequence>
<name>A0A0V8QFN0_9FIRM</name>
<accession>A0A0V8QFN0</accession>